<evidence type="ECO:0000256" key="2">
    <source>
        <dbReference type="SAM" id="Phobius"/>
    </source>
</evidence>
<comment type="caution">
    <text evidence="3">The sequence shown here is derived from an EMBL/GenBank/DDBJ whole genome shotgun (WGS) entry which is preliminary data.</text>
</comment>
<sequence length="136" mass="15227">MDQQDQQARTAEEVSTPPKPELSMSLTQSIPNIKTNPNLIAILAYLSILVFIPYFTASNNPFVRFHVNQGITLLIFEIILYAISAIFGFMMGGFLYVVINFLQLFLFVLAIIGVINVVKNKIDPLPFIGHINILSL</sequence>
<keyword evidence="2" id="KW-0472">Membrane</keyword>
<feature type="transmembrane region" description="Helical" evidence="2">
    <location>
        <begin position="39"/>
        <end position="58"/>
    </location>
</feature>
<reference evidence="3 4" key="1">
    <citation type="journal article" date="2015" name="Nature">
        <title>rRNA introns, odd ribosomes, and small enigmatic genomes across a large radiation of phyla.</title>
        <authorList>
            <person name="Brown C.T."/>
            <person name="Hug L.A."/>
            <person name="Thomas B.C."/>
            <person name="Sharon I."/>
            <person name="Castelle C.J."/>
            <person name="Singh A."/>
            <person name="Wilkins M.J."/>
            <person name="Williams K.H."/>
            <person name="Banfield J.F."/>
        </authorList>
    </citation>
    <scope>NUCLEOTIDE SEQUENCE [LARGE SCALE GENOMIC DNA]</scope>
</reference>
<proteinExistence type="predicted"/>
<feature type="transmembrane region" description="Helical" evidence="2">
    <location>
        <begin position="70"/>
        <end position="89"/>
    </location>
</feature>
<accession>A0A0G0P7M0</accession>
<evidence type="ECO:0000313" key="3">
    <source>
        <dbReference type="EMBL" id="KKR23958.1"/>
    </source>
</evidence>
<evidence type="ECO:0008006" key="5">
    <source>
        <dbReference type="Google" id="ProtNLM"/>
    </source>
</evidence>
<feature type="region of interest" description="Disordered" evidence="1">
    <location>
        <begin position="1"/>
        <end position="23"/>
    </location>
</feature>
<dbReference type="AlphaFoldDB" id="A0A0G0P7M0"/>
<dbReference type="EMBL" id="LBXD01000003">
    <property type="protein sequence ID" value="KKR23958.1"/>
    <property type="molecule type" value="Genomic_DNA"/>
</dbReference>
<organism evidence="3 4">
    <name type="scientific">Candidatus Yanofskybacteria bacterium GW2011_GWD2_39_48</name>
    <dbReference type="NCBI Taxonomy" id="1619031"/>
    <lineage>
        <taxon>Bacteria</taxon>
        <taxon>Candidatus Yanofskyibacteriota</taxon>
    </lineage>
</organism>
<name>A0A0G0P7M0_9BACT</name>
<feature type="transmembrane region" description="Helical" evidence="2">
    <location>
        <begin position="95"/>
        <end position="118"/>
    </location>
</feature>
<protein>
    <recommendedName>
        <fullName evidence="5">Chloroplast import component protein (Tic20)</fullName>
    </recommendedName>
</protein>
<evidence type="ECO:0000313" key="4">
    <source>
        <dbReference type="Proteomes" id="UP000034764"/>
    </source>
</evidence>
<gene>
    <name evidence="3" type="ORF">UT53_C0003G0023</name>
</gene>
<keyword evidence="2" id="KW-1133">Transmembrane helix</keyword>
<evidence type="ECO:0000256" key="1">
    <source>
        <dbReference type="SAM" id="MobiDB-lite"/>
    </source>
</evidence>
<keyword evidence="2" id="KW-0812">Transmembrane</keyword>
<dbReference type="Proteomes" id="UP000034764">
    <property type="component" value="Unassembled WGS sequence"/>
</dbReference>